<protein>
    <submittedName>
        <fullName evidence="2">TIGR03792 family protein</fullName>
    </submittedName>
</protein>
<sequence>MVIEWLKFRVKPEARQKFIQKDAEIWTEFLTRQDGHLGKEIWINPAVDDEVIAISHWQTREQWHSIEQKLLDETEERFRSAMGDGIYELVECKEYQVRKFLDRKK</sequence>
<dbReference type="EMBL" id="JBAFSM010000037">
    <property type="protein sequence ID" value="MEG3438940.1"/>
    <property type="molecule type" value="Genomic_DNA"/>
</dbReference>
<dbReference type="SUPFAM" id="SSF54909">
    <property type="entry name" value="Dimeric alpha+beta barrel"/>
    <property type="match status" value="1"/>
</dbReference>
<evidence type="ECO:0000313" key="3">
    <source>
        <dbReference type="Proteomes" id="UP001328733"/>
    </source>
</evidence>
<gene>
    <name evidence="2" type="ORF">V0288_17570</name>
</gene>
<reference evidence="2 3" key="1">
    <citation type="submission" date="2024-01" db="EMBL/GenBank/DDBJ databases">
        <title>Genomic insights into the taxonomy and metabolism of the cyanobacterium Pannus brasiliensis CCIBt3594.</title>
        <authorList>
            <person name="Machado M."/>
            <person name="Botero N.B."/>
            <person name="Andreote A.P.D."/>
            <person name="Feitosa A.M.T."/>
            <person name="Popin R."/>
            <person name="Sivonen K."/>
            <person name="Fiore M.F."/>
        </authorList>
    </citation>
    <scope>NUCLEOTIDE SEQUENCE [LARGE SCALE GENOMIC DNA]</scope>
    <source>
        <strain evidence="2 3">CCIBt3594</strain>
    </source>
</reference>
<evidence type="ECO:0000259" key="1">
    <source>
        <dbReference type="Pfam" id="PF03992"/>
    </source>
</evidence>
<name>A0AAW9QUG0_9CHRO</name>
<feature type="domain" description="ABM" evidence="1">
    <location>
        <begin position="1"/>
        <end position="64"/>
    </location>
</feature>
<comment type="caution">
    <text evidence="2">The sequence shown here is derived from an EMBL/GenBank/DDBJ whole genome shotgun (WGS) entry which is preliminary data.</text>
</comment>
<dbReference type="NCBIfam" id="TIGR03792">
    <property type="entry name" value="TIGR03792 family protein"/>
    <property type="match status" value="1"/>
</dbReference>
<accession>A0AAW9QUG0</accession>
<dbReference type="InterPro" id="IPR022512">
    <property type="entry name" value="CHP03792"/>
</dbReference>
<dbReference type="AlphaFoldDB" id="A0AAW9QUG0"/>
<evidence type="ECO:0000313" key="2">
    <source>
        <dbReference type="EMBL" id="MEG3438940.1"/>
    </source>
</evidence>
<dbReference type="RefSeq" id="WP_332866425.1">
    <property type="nucleotide sequence ID" value="NZ_JBAFSM010000037.1"/>
</dbReference>
<dbReference type="Proteomes" id="UP001328733">
    <property type="component" value="Unassembled WGS sequence"/>
</dbReference>
<dbReference type="InterPro" id="IPR011008">
    <property type="entry name" value="Dimeric_a/b-barrel"/>
</dbReference>
<dbReference type="Pfam" id="PF03992">
    <property type="entry name" value="ABM"/>
    <property type="match status" value="1"/>
</dbReference>
<keyword evidence="3" id="KW-1185">Reference proteome</keyword>
<dbReference type="Gene3D" id="3.30.70.100">
    <property type="match status" value="1"/>
</dbReference>
<organism evidence="2 3">
    <name type="scientific">Pannus brasiliensis CCIBt3594</name>
    <dbReference type="NCBI Taxonomy" id="1427578"/>
    <lineage>
        <taxon>Bacteria</taxon>
        <taxon>Bacillati</taxon>
        <taxon>Cyanobacteriota</taxon>
        <taxon>Cyanophyceae</taxon>
        <taxon>Oscillatoriophycideae</taxon>
        <taxon>Chroococcales</taxon>
        <taxon>Microcystaceae</taxon>
        <taxon>Pannus</taxon>
    </lineage>
</organism>
<dbReference type="InterPro" id="IPR007138">
    <property type="entry name" value="ABM_dom"/>
</dbReference>
<proteinExistence type="predicted"/>